<evidence type="ECO:0000256" key="2">
    <source>
        <dbReference type="ARBA" id="ARBA00023242"/>
    </source>
</evidence>
<dbReference type="Pfam" id="PF04082">
    <property type="entry name" value="Fungal_trans"/>
    <property type="match status" value="1"/>
</dbReference>
<dbReference type="PANTHER" id="PTHR47256">
    <property type="entry name" value="ZN(II)2CYS6 TRANSCRIPTION FACTOR (EUROFUNG)-RELATED"/>
    <property type="match status" value="1"/>
</dbReference>
<name>A0A3M7FA69_HORWE</name>
<accession>A0A3M7FA69</accession>
<dbReference type="PANTHER" id="PTHR47256:SF1">
    <property type="entry name" value="ZN(II)2CYS6 TRANSCRIPTION FACTOR (EUROFUNG)"/>
    <property type="match status" value="1"/>
</dbReference>
<dbReference type="SUPFAM" id="SSF57701">
    <property type="entry name" value="Zn2/Cys6 DNA-binding domain"/>
    <property type="match status" value="1"/>
</dbReference>
<evidence type="ECO:0000313" key="4">
    <source>
        <dbReference type="EMBL" id="RMY85732.1"/>
    </source>
</evidence>
<dbReference type="CDD" id="cd12148">
    <property type="entry name" value="fungal_TF_MHR"/>
    <property type="match status" value="1"/>
</dbReference>
<dbReference type="InterPro" id="IPR007219">
    <property type="entry name" value="XnlR_reg_dom"/>
</dbReference>
<keyword evidence="1" id="KW-0479">Metal-binding</keyword>
<evidence type="ECO:0000256" key="1">
    <source>
        <dbReference type="ARBA" id="ARBA00022723"/>
    </source>
</evidence>
<dbReference type="Proteomes" id="UP000268823">
    <property type="component" value="Unassembled WGS sequence"/>
</dbReference>
<evidence type="ECO:0000259" key="3">
    <source>
        <dbReference type="SMART" id="SM00066"/>
    </source>
</evidence>
<dbReference type="VEuPathDB" id="FungiDB:BTJ68_08968"/>
<dbReference type="CDD" id="cd00067">
    <property type="entry name" value="GAL4"/>
    <property type="match status" value="1"/>
</dbReference>
<dbReference type="GO" id="GO:0003677">
    <property type="term" value="F:DNA binding"/>
    <property type="evidence" value="ECO:0007669"/>
    <property type="project" value="InterPro"/>
</dbReference>
<evidence type="ECO:0000313" key="5">
    <source>
        <dbReference type="Proteomes" id="UP000268823"/>
    </source>
</evidence>
<dbReference type="GO" id="GO:0000981">
    <property type="term" value="F:DNA-binding transcription factor activity, RNA polymerase II-specific"/>
    <property type="evidence" value="ECO:0007669"/>
    <property type="project" value="InterPro"/>
</dbReference>
<dbReference type="GO" id="GO:0006351">
    <property type="term" value="P:DNA-templated transcription"/>
    <property type="evidence" value="ECO:0007669"/>
    <property type="project" value="InterPro"/>
</dbReference>
<proteinExistence type="predicted"/>
<organism evidence="4 5">
    <name type="scientific">Hortaea werneckii</name>
    <name type="common">Black yeast</name>
    <name type="synonym">Cladosporium werneckii</name>
    <dbReference type="NCBI Taxonomy" id="91943"/>
    <lineage>
        <taxon>Eukaryota</taxon>
        <taxon>Fungi</taxon>
        <taxon>Dikarya</taxon>
        <taxon>Ascomycota</taxon>
        <taxon>Pezizomycotina</taxon>
        <taxon>Dothideomycetes</taxon>
        <taxon>Dothideomycetidae</taxon>
        <taxon>Mycosphaerellales</taxon>
        <taxon>Teratosphaeriaceae</taxon>
        <taxon>Hortaea</taxon>
    </lineage>
</organism>
<dbReference type="Gene3D" id="4.10.240.10">
    <property type="entry name" value="Zn(2)-C6 fungal-type DNA-binding domain"/>
    <property type="match status" value="1"/>
</dbReference>
<comment type="caution">
    <text evidence="4">The sequence shown here is derived from an EMBL/GenBank/DDBJ whole genome shotgun (WGS) entry which is preliminary data.</text>
</comment>
<dbReference type="Pfam" id="PF00172">
    <property type="entry name" value="Zn_clus"/>
    <property type="match status" value="1"/>
</dbReference>
<sequence>MNSPPSARPSRNPGWGTADFRRSLMAVACDECRRRKCDGAHPTCSMCSNRQRSCHYEAEQGELRQRALKRKTDQLEASHNELSDFVTCLARQDNSTVLDVMRKVQSGEDIGDLLQSLRSRTGSRVKSIDSDRREKQVLLLSNLMQGTDALPGIVHFLHDFVNDMLYTREFDKVDLGLLRNRLFNVRTLRRILASSAPIYQISSPARVDKSSLQQSTRRPTVSNESLDTPLVMLSAAPWTRVTEDDLLVSRLVNIFLNYQNAYWRYVEADLFFHAMELAHPSSELCSALLVNAILAMASLSAEYRDVFFEADDYTSRGRQFHEEAMRLWLLEEGRASVTNLQALVILSVETCLRGKDKLGMSLLAVAMQVNADLPYEAPSTTSGVLSALARARACAGWTTHFVDITCSMGLMKASRPIDQRLVMVPFMPDRLFTWEAKPFGIAIARYRGNVLFRERCVLTRLTHDLNQLLFAEGEDDAYSLVHAALNLRERLYDWYEGLPPDFKYDMRLPPFLHEIHCEYLCVRITLASNLGARLQSQSSLSEARSRERHNAVETDAEHFEPAYWTSEAADLALRAAKLLENYRGLYGLKVVLPNILQTATTASFISFGHSPTGNERQIPGHMLHSIEAMEDSKSGLEESLRCLLGMATQVSLARGVALMVLKTAKVMEVKLPDSIKRLPQTIAEIAWGTKKEVSFSSSFPNYALAAAKGGRPEGLTMEELLKKWSHLSI</sequence>
<feature type="domain" description="Zn(2)-C6 fungal-type" evidence="3">
    <location>
        <begin position="23"/>
        <end position="65"/>
    </location>
</feature>
<protein>
    <recommendedName>
        <fullName evidence="3">Zn(2)-C6 fungal-type domain-containing protein</fullName>
    </recommendedName>
</protein>
<dbReference type="OrthoDB" id="426882at2759"/>
<gene>
    <name evidence="4" type="ORF">D0861_06323</name>
</gene>
<dbReference type="EMBL" id="QWIR01000125">
    <property type="protein sequence ID" value="RMY85732.1"/>
    <property type="molecule type" value="Genomic_DNA"/>
</dbReference>
<dbReference type="GO" id="GO:0008270">
    <property type="term" value="F:zinc ion binding"/>
    <property type="evidence" value="ECO:0007669"/>
    <property type="project" value="InterPro"/>
</dbReference>
<dbReference type="InterPro" id="IPR001138">
    <property type="entry name" value="Zn2Cys6_DnaBD"/>
</dbReference>
<dbReference type="InterPro" id="IPR053187">
    <property type="entry name" value="Notoamide_regulator"/>
</dbReference>
<dbReference type="InterPro" id="IPR036864">
    <property type="entry name" value="Zn2-C6_fun-type_DNA-bd_sf"/>
</dbReference>
<dbReference type="SMART" id="SM00066">
    <property type="entry name" value="GAL4"/>
    <property type="match status" value="1"/>
</dbReference>
<keyword evidence="2" id="KW-0539">Nucleus</keyword>
<dbReference type="AlphaFoldDB" id="A0A3M7FA69"/>
<reference evidence="4 5" key="1">
    <citation type="journal article" date="2018" name="BMC Genomics">
        <title>Genomic evidence for intraspecific hybridization in a clonal and extremely halotolerant yeast.</title>
        <authorList>
            <person name="Gostincar C."/>
            <person name="Stajich J.E."/>
            <person name="Zupancic J."/>
            <person name="Zalar P."/>
            <person name="Gunde-Cimerman N."/>
        </authorList>
    </citation>
    <scope>NUCLEOTIDE SEQUENCE [LARGE SCALE GENOMIC DNA]</scope>
    <source>
        <strain evidence="4 5">EXF-2788</strain>
    </source>
</reference>